<gene>
    <name evidence="1" type="ORF">H010_05657</name>
</gene>
<evidence type="ECO:0000313" key="1">
    <source>
        <dbReference type="EMBL" id="MDG5974730.1"/>
    </source>
</evidence>
<dbReference type="RefSeq" id="WP_068172398.1">
    <property type="nucleotide sequence ID" value="NZ_AOGK01000003.1"/>
</dbReference>
<dbReference type="PANTHER" id="PTHR34472:SF1">
    <property type="entry name" value="SULFUR CARRIER PROTEIN THIS"/>
    <property type="match status" value="1"/>
</dbReference>
<dbReference type="AlphaFoldDB" id="A0A9X4NUS3"/>
<evidence type="ECO:0000313" key="2">
    <source>
        <dbReference type="Proteomes" id="UP001152876"/>
    </source>
</evidence>
<dbReference type="PANTHER" id="PTHR34472">
    <property type="entry name" value="SULFUR CARRIER PROTEIN THIS"/>
    <property type="match status" value="1"/>
</dbReference>
<dbReference type="InterPro" id="IPR003749">
    <property type="entry name" value="ThiS/MoaD-like"/>
</dbReference>
<dbReference type="InterPro" id="IPR012675">
    <property type="entry name" value="Beta-grasp_dom_sf"/>
</dbReference>
<accession>A0A9X4NUS3</accession>
<comment type="caution">
    <text evidence="1">The sequence shown here is derived from an EMBL/GenBank/DDBJ whole genome shotgun (WGS) entry which is preliminary data.</text>
</comment>
<dbReference type="InterPro" id="IPR016155">
    <property type="entry name" value="Mopterin_synth/thiamin_S_b"/>
</dbReference>
<protein>
    <submittedName>
        <fullName evidence="1">Thiamine biosynthesis protein ThiS</fullName>
    </submittedName>
</protein>
<dbReference type="CDD" id="cd00565">
    <property type="entry name" value="Ubl_ThiS"/>
    <property type="match status" value="1"/>
</dbReference>
<dbReference type="Gene3D" id="3.10.20.30">
    <property type="match status" value="1"/>
</dbReference>
<reference evidence="1" key="1">
    <citation type="submission" date="2013-01" db="EMBL/GenBank/DDBJ databases">
        <title>Genome draft of Hydrogenophaga taeniospiralis 2K1.</title>
        <authorList>
            <person name="Gomila M."/>
            <person name="Lalucat J."/>
        </authorList>
    </citation>
    <scope>NUCLEOTIDE SEQUENCE</scope>
    <source>
        <strain evidence="1">CCUG 15921</strain>
    </source>
</reference>
<keyword evidence="2" id="KW-1185">Reference proteome</keyword>
<dbReference type="Proteomes" id="UP001152876">
    <property type="component" value="Unassembled WGS sequence"/>
</dbReference>
<name>A0A9X4NUS3_9BURK</name>
<dbReference type="EMBL" id="AOGK01000003">
    <property type="protein sequence ID" value="MDG5974730.1"/>
    <property type="molecule type" value="Genomic_DNA"/>
</dbReference>
<proteinExistence type="predicted"/>
<dbReference type="OrthoDB" id="8688000at2"/>
<dbReference type="NCBIfam" id="TIGR01683">
    <property type="entry name" value="thiS"/>
    <property type="match status" value="1"/>
</dbReference>
<sequence length="65" mass="6883">MLHFNDLTLPCPPGLTLAALLSAQHVIAEKVATAVNGKFIPRTQRETTLLNPGDTVLTFQAIVGG</sequence>
<dbReference type="InterPro" id="IPR010035">
    <property type="entry name" value="Thi_S"/>
</dbReference>
<dbReference type="Pfam" id="PF02597">
    <property type="entry name" value="ThiS"/>
    <property type="match status" value="1"/>
</dbReference>
<organism evidence="1 2">
    <name type="scientific">Hydrogenophaga taeniospiralis CCUG 15921</name>
    <dbReference type="NCBI Taxonomy" id="1281780"/>
    <lineage>
        <taxon>Bacteria</taxon>
        <taxon>Pseudomonadati</taxon>
        <taxon>Pseudomonadota</taxon>
        <taxon>Betaproteobacteria</taxon>
        <taxon>Burkholderiales</taxon>
        <taxon>Comamonadaceae</taxon>
        <taxon>Hydrogenophaga</taxon>
    </lineage>
</organism>
<dbReference type="SUPFAM" id="SSF54285">
    <property type="entry name" value="MoaD/ThiS"/>
    <property type="match status" value="1"/>
</dbReference>